<evidence type="ECO:0000313" key="2">
    <source>
        <dbReference type="EMBL" id="KAG2221570.1"/>
    </source>
</evidence>
<comment type="caution">
    <text evidence="2">The sequence shown here is derived from an EMBL/GenBank/DDBJ whole genome shotgun (WGS) entry which is preliminary data.</text>
</comment>
<dbReference type="Gene3D" id="1.10.12.10">
    <property type="entry name" value="Lyase 2-enoyl-coa Hydratase, Chain A, domain 2"/>
    <property type="match status" value="1"/>
</dbReference>
<keyword evidence="3" id="KW-1185">Reference proteome</keyword>
<dbReference type="InterPro" id="IPR001753">
    <property type="entry name" value="Enoyl-CoA_hydra/iso"/>
</dbReference>
<accession>A0A8H7VIB1</accession>
<dbReference type="SUPFAM" id="SSF52096">
    <property type="entry name" value="ClpP/crotonase"/>
    <property type="match status" value="1"/>
</dbReference>
<proteinExistence type="inferred from homology"/>
<dbReference type="PANTHER" id="PTHR42964:SF1">
    <property type="entry name" value="POLYKETIDE BIOSYNTHESIS ENOYL-COA HYDRATASE PKSH-RELATED"/>
    <property type="match status" value="1"/>
</dbReference>
<reference evidence="2 3" key="1">
    <citation type="submission" date="2020-12" db="EMBL/GenBank/DDBJ databases">
        <title>Metabolic potential, ecology and presence of endohyphal bacteria is reflected in genomic diversity of Mucoromycotina.</title>
        <authorList>
            <person name="Muszewska A."/>
            <person name="Okrasinska A."/>
            <person name="Steczkiewicz K."/>
            <person name="Drgas O."/>
            <person name="Orlowska M."/>
            <person name="Perlinska-Lenart U."/>
            <person name="Aleksandrzak-Piekarczyk T."/>
            <person name="Szatraj K."/>
            <person name="Zielenkiewicz U."/>
            <person name="Pilsyk S."/>
            <person name="Malc E."/>
            <person name="Mieczkowski P."/>
            <person name="Kruszewska J.S."/>
            <person name="Biernat P."/>
            <person name="Pawlowska J."/>
        </authorList>
    </citation>
    <scope>NUCLEOTIDE SEQUENCE [LARGE SCALE GENOMIC DNA]</scope>
    <source>
        <strain evidence="2 3">CBS 142.35</strain>
    </source>
</reference>
<dbReference type="PANTHER" id="PTHR42964">
    <property type="entry name" value="ENOYL-COA HYDRATASE"/>
    <property type="match status" value="1"/>
</dbReference>
<dbReference type="InterPro" id="IPR029045">
    <property type="entry name" value="ClpP/crotonase-like_dom_sf"/>
</dbReference>
<dbReference type="EMBL" id="JAEPRB010000105">
    <property type="protein sequence ID" value="KAG2221570.1"/>
    <property type="molecule type" value="Genomic_DNA"/>
</dbReference>
<protein>
    <recommendedName>
        <fullName evidence="4">Enoyl-CoA hydratase</fullName>
    </recommendedName>
</protein>
<evidence type="ECO:0000313" key="3">
    <source>
        <dbReference type="Proteomes" id="UP000646827"/>
    </source>
</evidence>
<dbReference type="Gene3D" id="3.90.226.10">
    <property type="entry name" value="2-enoyl-CoA Hydratase, Chain A, domain 1"/>
    <property type="match status" value="1"/>
</dbReference>
<organism evidence="2 3">
    <name type="scientific">Circinella minor</name>
    <dbReference type="NCBI Taxonomy" id="1195481"/>
    <lineage>
        <taxon>Eukaryota</taxon>
        <taxon>Fungi</taxon>
        <taxon>Fungi incertae sedis</taxon>
        <taxon>Mucoromycota</taxon>
        <taxon>Mucoromycotina</taxon>
        <taxon>Mucoromycetes</taxon>
        <taxon>Mucorales</taxon>
        <taxon>Lichtheimiaceae</taxon>
        <taxon>Circinella</taxon>
    </lineage>
</organism>
<gene>
    <name evidence="2" type="ORF">INT45_002584</name>
</gene>
<evidence type="ECO:0008006" key="4">
    <source>
        <dbReference type="Google" id="ProtNLM"/>
    </source>
</evidence>
<dbReference type="Pfam" id="PF00378">
    <property type="entry name" value="ECH_1"/>
    <property type="match status" value="1"/>
</dbReference>
<dbReference type="InterPro" id="IPR014748">
    <property type="entry name" value="Enoyl-CoA_hydra_C"/>
</dbReference>
<dbReference type="CDD" id="cd06558">
    <property type="entry name" value="crotonase-like"/>
    <property type="match status" value="1"/>
</dbReference>
<dbReference type="OrthoDB" id="2139957at2759"/>
<comment type="similarity">
    <text evidence="1">Belongs to the enoyl-CoA hydratase/isomerase family.</text>
</comment>
<evidence type="ECO:0000256" key="1">
    <source>
        <dbReference type="ARBA" id="ARBA00005254"/>
    </source>
</evidence>
<dbReference type="InterPro" id="IPR051683">
    <property type="entry name" value="Enoyl-CoA_Hydratase/Isomerase"/>
</dbReference>
<name>A0A8H7VIB1_9FUNG</name>
<dbReference type="AlphaFoldDB" id="A0A8H7VIB1"/>
<dbReference type="Proteomes" id="UP000646827">
    <property type="component" value="Unassembled WGS sequence"/>
</dbReference>
<sequence>MESSILTLDQQENLVTTNTSTIANQDILLSIKNNVATITFNRPKRGNAMTVQMVEFILETLPELASDPNVRALVLTGNGKNFSTGMDMDMQGVQFPDFVERMRHYFDLGQRLLEAVNTFPKPVIARINGPCLGLAFGLVFTSDIRVASDTTYFKLPEVKEGLILVLSSPYIFTELTKLQAKEYALTGRAITATEAEGVFLNAVTKPSLLDKKINYYLSMLMDSAPEAMTKTKMLIDMISSGGDFEQFSRIMEVTNDAAEGMFSSEEAIYGVHSVFMHKKKPDWNEYLNFKSKL</sequence>